<keyword evidence="3" id="KW-1185">Reference proteome</keyword>
<evidence type="ECO:0000313" key="3">
    <source>
        <dbReference type="Proteomes" id="UP000566711"/>
    </source>
</evidence>
<dbReference type="AlphaFoldDB" id="A0A7W2EG64"/>
<proteinExistence type="predicted"/>
<dbReference type="EMBL" id="JACEZS010000005">
    <property type="protein sequence ID" value="MBA5605349.1"/>
    <property type="molecule type" value="Genomic_DNA"/>
</dbReference>
<organism evidence="2 3">
    <name type="scientific">Rugamonas fusca</name>
    <dbReference type="NCBI Taxonomy" id="2758568"/>
    <lineage>
        <taxon>Bacteria</taxon>
        <taxon>Pseudomonadati</taxon>
        <taxon>Pseudomonadota</taxon>
        <taxon>Betaproteobacteria</taxon>
        <taxon>Burkholderiales</taxon>
        <taxon>Oxalobacteraceae</taxon>
        <taxon>Telluria group</taxon>
        <taxon>Rugamonas</taxon>
    </lineage>
</organism>
<accession>A0A7W2EG64</accession>
<feature type="signal peptide" evidence="1">
    <location>
        <begin position="1"/>
        <end position="22"/>
    </location>
</feature>
<protein>
    <recommendedName>
        <fullName evidence="4">Porin</fullName>
    </recommendedName>
</protein>
<comment type="caution">
    <text evidence="2">The sequence shown here is derived from an EMBL/GenBank/DDBJ whole genome shotgun (WGS) entry which is preliminary data.</text>
</comment>
<dbReference type="Proteomes" id="UP000566711">
    <property type="component" value="Unassembled WGS sequence"/>
</dbReference>
<dbReference type="PROSITE" id="PS51257">
    <property type="entry name" value="PROKAR_LIPOPROTEIN"/>
    <property type="match status" value="1"/>
</dbReference>
<dbReference type="RefSeq" id="WP_182216130.1">
    <property type="nucleotide sequence ID" value="NZ_JACEZS010000005.1"/>
</dbReference>
<evidence type="ECO:0000256" key="1">
    <source>
        <dbReference type="SAM" id="SignalP"/>
    </source>
</evidence>
<evidence type="ECO:0000313" key="2">
    <source>
        <dbReference type="EMBL" id="MBA5605349.1"/>
    </source>
</evidence>
<reference evidence="2 3" key="1">
    <citation type="submission" date="2020-07" db="EMBL/GenBank/DDBJ databases">
        <title>Novel species isolated from subtropical streams in China.</title>
        <authorList>
            <person name="Lu H."/>
        </authorList>
    </citation>
    <scope>NUCLEOTIDE SEQUENCE [LARGE SCALE GENOMIC DNA]</scope>
    <source>
        <strain evidence="2 3">FT3S</strain>
    </source>
</reference>
<name>A0A7W2EG64_9BURK</name>
<evidence type="ECO:0008006" key="4">
    <source>
        <dbReference type="Google" id="ProtNLM"/>
    </source>
</evidence>
<keyword evidence="1" id="KW-0732">Signal</keyword>
<gene>
    <name evidence="2" type="ORF">H3H36_08250</name>
</gene>
<sequence>MKPFARAVSFATISLACGPVWAAGPESSHFPPSDNDHATLSPPPLWGMSAQWFATMDRQAAMLERQGNGLSLSYLGDGSALAAARRDARGTVVGVGAGGMSGRFFGLEASGLTPLEIAAIDRFNAPYYGMVRDASHAGVSIVAGDGGRLRFGALSGQGVVLADPFGQAINDRSKRFLSSAEFEQKMGRAVGIVSVGVLRENGSMLGSQLVQALAFSTNPTTTFTSLSVGYALSPSSSLVAMASSGRTAGLGATDSLLAQVSEVRTVAYSFGYSAKQLWRTDDRFGLTFSMPAKVRSGALALGGPALQSPLTGALGDVTQPLNLHPTATERDLEMTYSTGVGPDARQGRVTGAMMWRVNPGHDATAKPDWMLGVRYVRGF</sequence>
<feature type="chain" id="PRO_5031115960" description="Porin" evidence="1">
    <location>
        <begin position="23"/>
        <end position="379"/>
    </location>
</feature>